<dbReference type="Proteomes" id="UP000282469">
    <property type="component" value="Segment"/>
</dbReference>
<organism evidence="1 2">
    <name type="scientific">Glossina hytrovirus (isolate Glossina pallidipes/Ethiopia/Seibersdorf/-)</name>
    <name type="common">GHV</name>
    <dbReference type="NCBI Taxonomy" id="379529"/>
    <lineage>
        <taxon>Viruses</taxon>
        <taxon>Viruses incertae sedis</taxon>
        <taxon>Naldaviricetes</taxon>
        <taxon>Lefavirales</taxon>
        <taxon>Hytrosaviridae</taxon>
        <taxon>Glossinavirus</taxon>
        <taxon>Glossinavirus glopallidipedis</taxon>
    </lineage>
</organism>
<protein>
    <submittedName>
        <fullName evidence="1">Uncharacterized protein</fullName>
    </submittedName>
</protein>
<evidence type="ECO:0000313" key="2">
    <source>
        <dbReference type="Proteomes" id="UP000282469"/>
    </source>
</evidence>
<name>A0A0Y0KFZ5_GHVS</name>
<proteinExistence type="predicted"/>
<accession>A0A0Y0KFZ5</accession>
<evidence type="ECO:0000313" key="1">
    <source>
        <dbReference type="EMBL" id="AMB48736.1"/>
    </source>
</evidence>
<gene>
    <name evidence="1" type="ORF">GpSGHVEth132</name>
</gene>
<sequence length="351" mass="41822">MELVLALDHLVENIVINNNLDELFAMGRATVFFGDVIKSMFHKKKFNHLCQLDYSLKNVTLFELKMYEEYFLKEILINTIFGNLVFCIKKDEKQIKYFLENNICLTKDCNILLDLTEEINCEWIRRIFKNVQLYIHITGKCERLDFYLPIKFLLFECPLGDDFILDNSVTKIGLDLRKKNAKNVFFKQMPYLAITNIGLINVSEVSTSDFINWLDELVINSSRNVSIITITVDDMRYAKIISELFQINYYMQMFHQYIKFECEKCRFRKYFNVDLSKKKMRRITNVTIYDKFIYYQWNFSFYSIELYGLEIHDLSSSLLRQSDSYIAVKTINKYDYSLSVRSLCDFMSRGC</sequence>
<organismHost>
    <name type="scientific">Glossina</name>
    <name type="common">tsetse flies</name>
    <dbReference type="NCBI Taxonomy" id="7393"/>
</organismHost>
<dbReference type="EMBL" id="KU050077">
    <property type="protein sequence ID" value="AMB48736.1"/>
    <property type="molecule type" value="Genomic_DNA"/>
</dbReference>
<reference evidence="1 2" key="1">
    <citation type="journal article" date="2016" name="J. Gen. Virol.">
        <title>Comprehensive annotation of Glossina pallidipes salivary gland hypertrophy virus from Ethiopian tsetse flies: a proteogenomics approach.</title>
        <authorList>
            <person name="Abd-Alla A.M."/>
            <person name="Kariithi H.M."/>
            <person name="Cousserans F."/>
            <person name="Parker N.J."/>
            <person name="Ince I.A."/>
            <person name="Scully E.D."/>
            <person name="Boeren S."/>
            <person name="Geib S.M."/>
            <person name="Mekonnen S."/>
            <person name="Vlak J.M."/>
            <person name="Parker A.G."/>
            <person name="Vreysen M.J."/>
            <person name="Bergoin M."/>
        </authorList>
    </citation>
    <scope>NUCLEOTIDE SEQUENCE [LARGE SCALE GENOMIC DNA]</scope>
    <source>
        <strain evidence="1 2">Ethiopian</strain>
    </source>
</reference>